<dbReference type="InterPro" id="IPR006311">
    <property type="entry name" value="TAT_signal"/>
</dbReference>
<dbReference type="Pfam" id="PF16655">
    <property type="entry name" value="PhoD_N"/>
    <property type="match status" value="1"/>
</dbReference>
<dbReference type="InterPro" id="IPR029052">
    <property type="entry name" value="Metallo-depent_PP-like"/>
</dbReference>
<feature type="domain" description="PhoD-like phosphatase metallophosphatase" evidence="1">
    <location>
        <begin position="178"/>
        <end position="548"/>
    </location>
</feature>
<protein>
    <submittedName>
        <fullName evidence="3">Alkaline phosphatase D family protein</fullName>
    </submittedName>
</protein>
<dbReference type="SUPFAM" id="SSF56300">
    <property type="entry name" value="Metallo-dependent phosphatases"/>
    <property type="match status" value="1"/>
</dbReference>
<evidence type="ECO:0000313" key="3">
    <source>
        <dbReference type="EMBL" id="GAA4109996.1"/>
    </source>
</evidence>
<organism evidence="3 4">
    <name type="scientific">Nocardioides fonticola</name>
    <dbReference type="NCBI Taxonomy" id="450363"/>
    <lineage>
        <taxon>Bacteria</taxon>
        <taxon>Bacillati</taxon>
        <taxon>Actinomycetota</taxon>
        <taxon>Actinomycetes</taxon>
        <taxon>Propionibacteriales</taxon>
        <taxon>Nocardioidaceae</taxon>
        <taxon>Nocardioides</taxon>
    </lineage>
</organism>
<dbReference type="InterPro" id="IPR038607">
    <property type="entry name" value="PhoD-like_sf"/>
</dbReference>
<dbReference type="PANTHER" id="PTHR43606">
    <property type="entry name" value="PHOSPHATASE, PUTATIVE (AFU_ORTHOLOGUE AFUA_6G08710)-RELATED"/>
    <property type="match status" value="1"/>
</dbReference>
<reference evidence="4" key="1">
    <citation type="journal article" date="2019" name="Int. J. Syst. Evol. Microbiol.">
        <title>The Global Catalogue of Microorganisms (GCM) 10K type strain sequencing project: providing services to taxonomists for standard genome sequencing and annotation.</title>
        <authorList>
            <consortium name="The Broad Institute Genomics Platform"/>
            <consortium name="The Broad Institute Genome Sequencing Center for Infectious Disease"/>
            <person name="Wu L."/>
            <person name="Ma J."/>
        </authorList>
    </citation>
    <scope>NUCLEOTIDE SEQUENCE [LARGE SCALE GENOMIC DNA]</scope>
    <source>
        <strain evidence="4">JCM 16703</strain>
    </source>
</reference>
<dbReference type="Gene3D" id="3.60.21.70">
    <property type="entry name" value="PhoD-like phosphatase"/>
    <property type="match status" value="1"/>
</dbReference>
<accession>A0ABP7XC85</accession>
<gene>
    <name evidence="3" type="ORF">GCM10022215_04870</name>
</gene>
<keyword evidence="4" id="KW-1185">Reference proteome</keyword>
<dbReference type="InterPro" id="IPR018946">
    <property type="entry name" value="PhoD-like_MPP"/>
</dbReference>
<dbReference type="CDD" id="cd07389">
    <property type="entry name" value="MPP_PhoD"/>
    <property type="match status" value="1"/>
</dbReference>
<comment type="caution">
    <text evidence="3">The sequence shown here is derived from an EMBL/GenBank/DDBJ whole genome shotgun (WGS) entry which is preliminary data.</text>
</comment>
<proteinExistence type="predicted"/>
<sequence length="587" mass="63467">MRVSTSGPSSPIDPALTRRAVVATGTAAAGLATAGLGLLPPADAAGAAETAGAAGSAAERAGSRVFQHGVASGDPLPDRVVLWTRVTPSAAALPGSGVGPEVRVTWEVATDRAFRRIVRRGKVATSAARDHTVKIDVDGLSPATWYYYRFHAVGATSRVGRTRTAPREDAALRSLRIGFTSCANWQSGYFAVYRGLAARDDLELIVHLGDYFYEYGPGEYGYGPTNEDIRPHVPAKEVLLLADYRQRHAQYKTDPDLADLHAKYPWIITWDDHEVADNQWSGGAANHDPATEGSWERRRARAHRAYDEWMPVRMNGTAALGDGDRLYRRFRFGRLAEISMLDLRSYRSEQVSFPGTDAPSEVDDPTRTITGAAQMAWLKRSLSATEVQWKVIGNPVMIAPVEFGTLPPEIGSAISGATGVLPAEGLPYNTDQWDGYTADRRTVFSHLASNKIDDVVFITGDIHSGWAANLPSDPSPLSQDVPSLAVEFVGASVTSNNLKDYTGSPPRTTSLVVEAAIKAANPHIEYLDFDSHGFCILDITPARTQCDWYVIGDRRDPATPITWSVSYLTKAGSNTLTQADAPVKAGS</sequence>
<dbReference type="PANTHER" id="PTHR43606:SF2">
    <property type="entry name" value="ALKALINE PHOSPHATASE FAMILY PROTEIN (AFU_ORTHOLOGUE AFUA_5G03860)"/>
    <property type="match status" value="1"/>
</dbReference>
<feature type="domain" description="Phospholipase D N-terminal" evidence="2">
    <location>
        <begin position="68"/>
        <end position="164"/>
    </location>
</feature>
<dbReference type="Pfam" id="PF09423">
    <property type="entry name" value="PhoD"/>
    <property type="match status" value="1"/>
</dbReference>
<name>A0ABP7XC85_9ACTN</name>
<evidence type="ECO:0000313" key="4">
    <source>
        <dbReference type="Proteomes" id="UP001501495"/>
    </source>
</evidence>
<evidence type="ECO:0000259" key="1">
    <source>
        <dbReference type="Pfam" id="PF09423"/>
    </source>
</evidence>
<dbReference type="PROSITE" id="PS51318">
    <property type="entry name" value="TAT"/>
    <property type="match status" value="1"/>
</dbReference>
<dbReference type="EMBL" id="BAAAZH010000003">
    <property type="protein sequence ID" value="GAA4109996.1"/>
    <property type="molecule type" value="Genomic_DNA"/>
</dbReference>
<dbReference type="InterPro" id="IPR032093">
    <property type="entry name" value="PhoD_N"/>
</dbReference>
<dbReference type="Proteomes" id="UP001501495">
    <property type="component" value="Unassembled WGS sequence"/>
</dbReference>
<dbReference type="InterPro" id="IPR052900">
    <property type="entry name" value="Phospholipid_Metab_Enz"/>
</dbReference>
<dbReference type="Gene3D" id="2.60.40.380">
    <property type="entry name" value="Purple acid phosphatase-like, N-terminal"/>
    <property type="match status" value="1"/>
</dbReference>
<evidence type="ECO:0000259" key="2">
    <source>
        <dbReference type="Pfam" id="PF16655"/>
    </source>
</evidence>